<proteinExistence type="predicted"/>
<name>A0A7C3YNZ1_9EURY</name>
<evidence type="ECO:0000313" key="1">
    <source>
        <dbReference type="EMBL" id="HGE66506.1"/>
    </source>
</evidence>
<protein>
    <submittedName>
        <fullName evidence="1">Uncharacterized protein</fullName>
    </submittedName>
</protein>
<dbReference type="EMBL" id="DTPI01000030">
    <property type="protein sequence ID" value="HGE66506.1"/>
    <property type="molecule type" value="Genomic_DNA"/>
</dbReference>
<sequence length="131" mass="15047">MFDYNHSKIAAGYQIVKANGEDITFYATSGAFYDGTPYSETMYFVRIVDPVYDYWNGSIIVNSTAFKIEFPLGYEKFVKLYSDGAFSSSSSSATFSPKIVEGYKYYLKVMFYKTTISYRWQNTVNSLNVRT</sequence>
<dbReference type="AlphaFoldDB" id="A0A7C3YNZ1"/>
<reference evidence="1" key="1">
    <citation type="journal article" date="2020" name="mSystems">
        <title>Genome- and Community-Level Interaction Insights into Carbon Utilization and Element Cycling Functions of Hydrothermarchaeota in Hydrothermal Sediment.</title>
        <authorList>
            <person name="Zhou Z."/>
            <person name="Liu Y."/>
            <person name="Xu W."/>
            <person name="Pan J."/>
            <person name="Luo Z.H."/>
            <person name="Li M."/>
        </authorList>
    </citation>
    <scope>NUCLEOTIDE SEQUENCE [LARGE SCALE GENOMIC DNA]</scope>
    <source>
        <strain evidence="1">SpSt-97</strain>
    </source>
</reference>
<organism evidence="1">
    <name type="scientific">Geoglobus ahangari</name>
    <dbReference type="NCBI Taxonomy" id="113653"/>
    <lineage>
        <taxon>Archaea</taxon>
        <taxon>Methanobacteriati</taxon>
        <taxon>Methanobacteriota</taxon>
        <taxon>Archaeoglobi</taxon>
        <taxon>Archaeoglobales</taxon>
        <taxon>Archaeoglobaceae</taxon>
        <taxon>Geoglobus</taxon>
    </lineage>
</organism>
<gene>
    <name evidence="1" type="ORF">ENX77_05235</name>
</gene>
<comment type="caution">
    <text evidence="1">The sequence shown here is derived from an EMBL/GenBank/DDBJ whole genome shotgun (WGS) entry which is preliminary data.</text>
</comment>
<accession>A0A7C3YNZ1</accession>